<feature type="compositionally biased region" description="Low complexity" evidence="10">
    <location>
        <begin position="194"/>
        <end position="209"/>
    </location>
</feature>
<comment type="similarity">
    <text evidence="3">Belongs to the TORC family.</text>
</comment>
<feature type="region of interest" description="Disordered" evidence="10">
    <location>
        <begin position="36"/>
        <end position="91"/>
    </location>
</feature>
<evidence type="ECO:0008006" key="15">
    <source>
        <dbReference type="Google" id="ProtNLM"/>
    </source>
</evidence>
<evidence type="ECO:0000259" key="11">
    <source>
        <dbReference type="Pfam" id="PF12884"/>
    </source>
</evidence>
<name>A0A9P0DUP9_PHACE</name>
<dbReference type="GO" id="GO:0051289">
    <property type="term" value="P:protein homotetramerization"/>
    <property type="evidence" value="ECO:0007669"/>
    <property type="project" value="InterPro"/>
</dbReference>
<feature type="compositionally biased region" description="Polar residues" evidence="10">
    <location>
        <begin position="278"/>
        <end position="296"/>
    </location>
</feature>
<keyword evidence="5" id="KW-0597">Phosphoprotein</keyword>
<keyword evidence="8" id="KW-0804">Transcription</keyword>
<reference evidence="13" key="2">
    <citation type="submission" date="2022-10" db="EMBL/GenBank/DDBJ databases">
        <authorList>
            <consortium name="ENA_rothamsted_submissions"/>
            <consortium name="culmorum"/>
            <person name="King R."/>
        </authorList>
    </citation>
    <scope>NUCLEOTIDE SEQUENCE</scope>
</reference>
<dbReference type="AlphaFoldDB" id="A0A9P0DUP9"/>
<organism evidence="13 14">
    <name type="scientific">Phaedon cochleariae</name>
    <name type="common">Mustard beetle</name>
    <dbReference type="NCBI Taxonomy" id="80249"/>
    <lineage>
        <taxon>Eukaryota</taxon>
        <taxon>Metazoa</taxon>
        <taxon>Ecdysozoa</taxon>
        <taxon>Arthropoda</taxon>
        <taxon>Hexapoda</taxon>
        <taxon>Insecta</taxon>
        <taxon>Pterygota</taxon>
        <taxon>Neoptera</taxon>
        <taxon>Endopterygota</taxon>
        <taxon>Coleoptera</taxon>
        <taxon>Polyphaga</taxon>
        <taxon>Cucujiformia</taxon>
        <taxon>Chrysomeloidea</taxon>
        <taxon>Chrysomelidae</taxon>
        <taxon>Chrysomelinae</taxon>
        <taxon>Chrysomelini</taxon>
        <taxon>Phaedon</taxon>
    </lineage>
</organism>
<evidence type="ECO:0000256" key="4">
    <source>
        <dbReference type="ARBA" id="ARBA00022490"/>
    </source>
</evidence>
<evidence type="ECO:0000313" key="13">
    <source>
        <dbReference type="EMBL" id="CAH1163601.1"/>
    </source>
</evidence>
<comment type="subcellular location">
    <subcellularLocation>
        <location evidence="2">Cytoplasm</location>
    </subcellularLocation>
    <subcellularLocation>
        <location evidence="1">Nucleus</location>
    </subcellularLocation>
</comment>
<keyword evidence="6" id="KW-0805">Transcription regulation</keyword>
<evidence type="ECO:0000259" key="12">
    <source>
        <dbReference type="Pfam" id="PF12885"/>
    </source>
</evidence>
<proteinExistence type="inferred from homology"/>
<dbReference type="InterPro" id="IPR024786">
    <property type="entry name" value="TORC"/>
</dbReference>
<accession>A0A9P0DUP9</accession>
<gene>
    <name evidence="13" type="ORF">PHAECO_LOCUS8471</name>
</gene>
<keyword evidence="9" id="KW-0539">Nucleus</keyword>
<evidence type="ECO:0000313" key="14">
    <source>
        <dbReference type="Proteomes" id="UP001153737"/>
    </source>
</evidence>
<reference evidence="13" key="1">
    <citation type="submission" date="2022-01" db="EMBL/GenBank/DDBJ databases">
        <authorList>
            <person name="King R."/>
        </authorList>
    </citation>
    <scope>NUCLEOTIDE SEQUENCE</scope>
</reference>
<dbReference type="PANTHER" id="PTHR13589:SF15">
    <property type="entry name" value="CREB-REGULATED TRANSCRIPTION COACTIVATOR, ISOFORM B"/>
    <property type="match status" value="1"/>
</dbReference>
<keyword evidence="4" id="KW-0963">Cytoplasm</keyword>
<evidence type="ECO:0000256" key="10">
    <source>
        <dbReference type="SAM" id="MobiDB-lite"/>
    </source>
</evidence>
<protein>
    <recommendedName>
        <fullName evidence="15">CREB-regulated transcription coactivator 1</fullName>
    </recommendedName>
</protein>
<feature type="region of interest" description="Disordered" evidence="10">
    <location>
        <begin position="122"/>
        <end position="145"/>
    </location>
</feature>
<evidence type="ECO:0000256" key="9">
    <source>
        <dbReference type="ARBA" id="ARBA00023242"/>
    </source>
</evidence>
<evidence type="ECO:0000256" key="8">
    <source>
        <dbReference type="ARBA" id="ARBA00023163"/>
    </source>
</evidence>
<keyword evidence="7" id="KW-0010">Activator</keyword>
<dbReference type="GO" id="GO:0045944">
    <property type="term" value="P:positive regulation of transcription by RNA polymerase II"/>
    <property type="evidence" value="ECO:0007669"/>
    <property type="project" value="TreeGrafter"/>
</dbReference>
<dbReference type="InterPro" id="IPR024783">
    <property type="entry name" value="TORC_N"/>
</dbReference>
<dbReference type="PANTHER" id="PTHR13589">
    <property type="entry name" value="CREB-REGULATED TRANSCRIPTION COACTIVATOR"/>
    <property type="match status" value="1"/>
</dbReference>
<feature type="domain" description="Transducer of regulated CREB activity N-terminal" evidence="11">
    <location>
        <begin position="3"/>
        <end position="46"/>
    </location>
</feature>
<evidence type="ECO:0000256" key="6">
    <source>
        <dbReference type="ARBA" id="ARBA00023015"/>
    </source>
</evidence>
<dbReference type="Proteomes" id="UP001153737">
    <property type="component" value="Chromosome 4"/>
</dbReference>
<evidence type="ECO:0000256" key="2">
    <source>
        <dbReference type="ARBA" id="ARBA00004496"/>
    </source>
</evidence>
<evidence type="ECO:0000256" key="7">
    <source>
        <dbReference type="ARBA" id="ARBA00023159"/>
    </source>
</evidence>
<dbReference type="GO" id="GO:0008140">
    <property type="term" value="F:cAMP response element binding protein binding"/>
    <property type="evidence" value="ECO:0007669"/>
    <property type="project" value="InterPro"/>
</dbReference>
<dbReference type="Pfam" id="PF12884">
    <property type="entry name" value="TORC_N"/>
    <property type="match status" value="1"/>
</dbReference>
<feature type="region of interest" description="Disordered" evidence="10">
    <location>
        <begin position="180"/>
        <end position="213"/>
    </location>
</feature>
<dbReference type="OrthoDB" id="8947034at2759"/>
<dbReference type="InterPro" id="IPR024784">
    <property type="entry name" value="TORC_M"/>
</dbReference>
<feature type="region of interest" description="Disordered" evidence="10">
    <location>
        <begin position="278"/>
        <end position="330"/>
    </location>
</feature>
<evidence type="ECO:0000256" key="5">
    <source>
        <dbReference type="ARBA" id="ARBA00022553"/>
    </source>
</evidence>
<sequence length="490" mass="53622">MANPRKFSEKIALHNHRQAEETAAFEQIMKEVIEVTAKDEPSSSNKLPAYRPEIRSRARSQCGPSRKTHDRRLDTSPYYLSPPTDTGWRRVNSDSALHQSTMQGMADRNNDVSSRGWNIPMMNGPDRNLDPRPRSSCDIPSASSRVPGISIYPSAHDPSMIQIPMANTGSLPDLTNVDFSSPIHAPLDQDHDSSPYSSSPVNTSPSALSPTSITLGMRSQGRFQFTPASQAHSNQLTVPFSARYHQQQQVGKNIQLDNNLANSVDSNNFTHLQGMSGVYHQQCSPSSPSPTLQQAAYRSPRPSPQSSPSPVGRHSAPCSPGAPSPLPNEFHNLLNQQATQFQQHFEQLSVLDPPTSYVDTTGAQQMTQSIPSSTISDGSCIGNIEMASDAGYYSTSPQQQLAFPSTSPGLHTTPNTPTSLPEIILTDFSGDDALRQDSFSRQFVSDYFSEEALKEGLGGPLDFEEIQILDSPSIGISENVENNFRLDHRS</sequence>
<feature type="domain" description="Transducer of regulated CREB activity middle" evidence="12">
    <location>
        <begin position="141"/>
        <end position="219"/>
    </location>
</feature>
<keyword evidence="14" id="KW-1185">Reference proteome</keyword>
<dbReference type="Pfam" id="PF12885">
    <property type="entry name" value="TORC_M"/>
    <property type="match status" value="1"/>
</dbReference>
<dbReference type="GO" id="GO:0005634">
    <property type="term" value="C:nucleus"/>
    <property type="evidence" value="ECO:0007669"/>
    <property type="project" value="UniProtKB-SubCell"/>
</dbReference>
<dbReference type="GO" id="GO:0005737">
    <property type="term" value="C:cytoplasm"/>
    <property type="evidence" value="ECO:0007669"/>
    <property type="project" value="UniProtKB-SubCell"/>
</dbReference>
<evidence type="ECO:0000256" key="3">
    <source>
        <dbReference type="ARBA" id="ARBA00007167"/>
    </source>
</evidence>
<dbReference type="EMBL" id="OU896710">
    <property type="protein sequence ID" value="CAH1163601.1"/>
    <property type="molecule type" value="Genomic_DNA"/>
</dbReference>
<evidence type="ECO:0000256" key="1">
    <source>
        <dbReference type="ARBA" id="ARBA00004123"/>
    </source>
</evidence>